<protein>
    <recommendedName>
        <fullName evidence="1">Putative metallopeptidase domain-containing protein</fullName>
    </recommendedName>
</protein>
<dbReference type="OrthoDB" id="3658031at2"/>
<evidence type="ECO:0000313" key="3">
    <source>
        <dbReference type="Proteomes" id="UP000295302"/>
    </source>
</evidence>
<dbReference type="PANTHER" id="PTHR38730:SF1">
    <property type="entry name" value="SLL7028 PROTEIN"/>
    <property type="match status" value="1"/>
</dbReference>
<dbReference type="Pfam" id="PF13203">
    <property type="entry name" value="DUF2201_N"/>
    <property type="match status" value="1"/>
</dbReference>
<dbReference type="PANTHER" id="PTHR38730">
    <property type="entry name" value="SLL7028 PROTEIN"/>
    <property type="match status" value="1"/>
</dbReference>
<dbReference type="Proteomes" id="UP000295302">
    <property type="component" value="Unassembled WGS sequence"/>
</dbReference>
<dbReference type="EMBL" id="SMKQ01000023">
    <property type="protein sequence ID" value="TDD51033.1"/>
    <property type="molecule type" value="Genomic_DNA"/>
</dbReference>
<dbReference type="InterPro" id="IPR025154">
    <property type="entry name" value="Put_metallopeptidase_dom"/>
</dbReference>
<keyword evidence="3" id="KW-1185">Reference proteome</keyword>
<sequence length="473" mass="52537">MPYGQTGRPRPPVVELTDRRALERWRPADPETVERARRLKEQALLDLGLTHSAIASWIYSKCHHQVPTTAVDTAAVLASGDGTCLLLYNPGFFVALGLEGVRFVLFHEARHLVQRHLFAEQELLDDPVFTLACEVTINHVALVRLRARGLPVIDGRPVGVDPARVHRAYQADLAEQGLAALPYEEFAATDMIVYRELRRMRHPPVPRQPPCVHLLMDGLDQETVDRVGNEVLRSVLIAARRGNAVARGELLDLLDRTEGAGARADRLWGDLGAHALRGRTVATRRVEWWQQWLVDVLGSKLRDGERLVYPKKRGAVLAALGHEPTLARRGRERVKTLVIALDTSGSMPDGVVEWLTELVGRIDGVEAHWLSFDAVVMPFRPGERVYGGGGTSFAAVRDHVEGRHGVRDQPDGQADHLDGHPDAVIVLTDGHAPPITPAMPDRWIWLITPGGDDWPERHHPPMACHRVRPALAM</sequence>
<dbReference type="RefSeq" id="WP_132611470.1">
    <property type="nucleotide sequence ID" value="NZ_SMKQ01000023.1"/>
</dbReference>
<reference evidence="2 3" key="1">
    <citation type="submission" date="2019-03" db="EMBL/GenBank/DDBJ databases">
        <title>Draft genome sequences of novel Actinobacteria.</title>
        <authorList>
            <person name="Sahin N."/>
            <person name="Ay H."/>
            <person name="Saygin H."/>
        </authorList>
    </citation>
    <scope>NUCLEOTIDE SEQUENCE [LARGE SCALE GENOMIC DNA]</scope>
    <source>
        <strain evidence="2 3">CH32</strain>
    </source>
</reference>
<comment type="caution">
    <text evidence="2">The sequence shown here is derived from an EMBL/GenBank/DDBJ whole genome shotgun (WGS) entry which is preliminary data.</text>
</comment>
<organism evidence="2 3">
    <name type="scientific">Nonomuraea terrae</name>
    <dbReference type="NCBI Taxonomy" id="2530383"/>
    <lineage>
        <taxon>Bacteria</taxon>
        <taxon>Bacillati</taxon>
        <taxon>Actinomycetota</taxon>
        <taxon>Actinomycetes</taxon>
        <taxon>Streptosporangiales</taxon>
        <taxon>Streptosporangiaceae</taxon>
        <taxon>Nonomuraea</taxon>
    </lineage>
</organism>
<evidence type="ECO:0000313" key="2">
    <source>
        <dbReference type="EMBL" id="TDD51033.1"/>
    </source>
</evidence>
<name>A0A4R4YZT7_9ACTN</name>
<accession>A0A4R4YZT7</accession>
<proteinExistence type="predicted"/>
<feature type="domain" description="Putative metallopeptidase" evidence="1">
    <location>
        <begin position="40"/>
        <end position="140"/>
    </location>
</feature>
<gene>
    <name evidence="2" type="ORF">E1286_11320</name>
</gene>
<dbReference type="AlphaFoldDB" id="A0A4R4YZT7"/>
<evidence type="ECO:0000259" key="1">
    <source>
        <dbReference type="Pfam" id="PF13203"/>
    </source>
</evidence>